<dbReference type="SUPFAM" id="SSF53590">
    <property type="entry name" value="Nucleoside hydrolase"/>
    <property type="match status" value="1"/>
</dbReference>
<proteinExistence type="predicted"/>
<reference evidence="1" key="1">
    <citation type="journal article" date="2011" name="PLoS Biol.">
        <title>Gene gain and loss during evolution of obligate parasitism in the white rust pathogen of Arabidopsis thaliana.</title>
        <authorList>
            <person name="Kemen E."/>
            <person name="Gardiner A."/>
            <person name="Schultz-Larsen T."/>
            <person name="Kemen A.C."/>
            <person name="Balmuth A.L."/>
            <person name="Robert-Seilaniantz A."/>
            <person name="Bailey K."/>
            <person name="Holub E."/>
            <person name="Studholme D.J."/>
            <person name="Maclean D."/>
            <person name="Jones J.D."/>
        </authorList>
    </citation>
    <scope>NUCLEOTIDE SEQUENCE</scope>
</reference>
<accession>F0X0Q5</accession>
<dbReference type="AlphaFoldDB" id="F0X0Q5"/>
<dbReference type="Gene3D" id="3.90.245.10">
    <property type="entry name" value="Ribonucleoside hydrolase-like"/>
    <property type="match status" value="1"/>
</dbReference>
<protein>
    <submittedName>
        <fullName evidence="1">AlNc14C512G12000 protein</fullName>
    </submittedName>
</protein>
<gene>
    <name evidence="1" type="primary">AlNc14C512G12000</name>
    <name evidence="1" type="ORF">ALNC14_134930</name>
</gene>
<dbReference type="GO" id="GO:0016799">
    <property type="term" value="F:hydrolase activity, hydrolyzing N-glycosyl compounds"/>
    <property type="evidence" value="ECO:0007669"/>
    <property type="project" value="InterPro"/>
</dbReference>
<organism evidence="1">
    <name type="scientific">Albugo laibachii Nc14</name>
    <dbReference type="NCBI Taxonomy" id="890382"/>
    <lineage>
        <taxon>Eukaryota</taxon>
        <taxon>Sar</taxon>
        <taxon>Stramenopiles</taxon>
        <taxon>Oomycota</taxon>
        <taxon>Peronosporomycetes</taxon>
        <taxon>Albuginales</taxon>
        <taxon>Albuginaceae</taxon>
        <taxon>Albugo</taxon>
    </lineage>
</organism>
<evidence type="ECO:0000313" key="1">
    <source>
        <dbReference type="EMBL" id="CCA27349.1"/>
    </source>
</evidence>
<reference evidence="1" key="2">
    <citation type="submission" date="2011-02" db="EMBL/GenBank/DDBJ databases">
        <authorList>
            <person name="MacLean D."/>
        </authorList>
    </citation>
    <scope>NUCLEOTIDE SEQUENCE</scope>
</reference>
<dbReference type="InterPro" id="IPR036452">
    <property type="entry name" value="Ribo_hydro-like"/>
</dbReference>
<dbReference type="EMBL" id="FR824547">
    <property type="protein sequence ID" value="CCA27349.1"/>
    <property type="molecule type" value="Genomic_DNA"/>
</dbReference>
<dbReference type="HOGENOM" id="CLU_1716608_0_0_1"/>
<sequence length="153" mass="17342">MLLMVPTEKFQKHCKEDLYIDLVWSSATKTSIMKEIFASVGINARNFTGTNSEEGLKENAIIQTPPDASEEIAELLLHTSKQYYILIIAPCTDLARAIKKVTEKDKMLTLDNIVEIYWAGGWGHNQYASFNVYRDIDATKYLLGHKALKKRSA</sequence>
<name>F0X0Q5_9STRA</name>